<feature type="transmembrane region" description="Helical" evidence="2">
    <location>
        <begin position="27"/>
        <end position="44"/>
    </location>
</feature>
<organism evidence="3 4">
    <name type="scientific">Macrolepiota fuliginosa MF-IS2</name>
    <dbReference type="NCBI Taxonomy" id="1400762"/>
    <lineage>
        <taxon>Eukaryota</taxon>
        <taxon>Fungi</taxon>
        <taxon>Dikarya</taxon>
        <taxon>Basidiomycota</taxon>
        <taxon>Agaricomycotina</taxon>
        <taxon>Agaricomycetes</taxon>
        <taxon>Agaricomycetidae</taxon>
        <taxon>Agaricales</taxon>
        <taxon>Agaricineae</taxon>
        <taxon>Agaricaceae</taxon>
        <taxon>Macrolepiota</taxon>
    </lineage>
</organism>
<keyword evidence="2" id="KW-1133">Transmembrane helix</keyword>
<dbReference type="AlphaFoldDB" id="A0A9P5XLG1"/>
<keyword evidence="2" id="KW-0472">Membrane</keyword>
<feature type="transmembrane region" description="Helical" evidence="2">
    <location>
        <begin position="184"/>
        <end position="209"/>
    </location>
</feature>
<keyword evidence="2" id="KW-0812">Transmembrane</keyword>
<feature type="transmembrane region" description="Helical" evidence="2">
    <location>
        <begin position="94"/>
        <end position="115"/>
    </location>
</feature>
<feature type="compositionally biased region" description="Polar residues" evidence="1">
    <location>
        <begin position="576"/>
        <end position="604"/>
    </location>
</feature>
<accession>A0A9P5XLG1</accession>
<feature type="compositionally biased region" description="Basic and acidic residues" evidence="1">
    <location>
        <begin position="763"/>
        <end position="777"/>
    </location>
</feature>
<name>A0A9P5XLG1_9AGAR</name>
<proteinExistence type="predicted"/>
<comment type="caution">
    <text evidence="3">The sequence shown here is derived from an EMBL/GenBank/DDBJ whole genome shotgun (WGS) entry which is preliminary data.</text>
</comment>
<evidence type="ECO:0000256" key="2">
    <source>
        <dbReference type="SAM" id="Phobius"/>
    </source>
</evidence>
<dbReference type="EMBL" id="MU151069">
    <property type="protein sequence ID" value="KAF9452639.1"/>
    <property type="molecule type" value="Genomic_DNA"/>
</dbReference>
<evidence type="ECO:0000256" key="1">
    <source>
        <dbReference type="SAM" id="MobiDB-lite"/>
    </source>
</evidence>
<feature type="transmembrane region" description="Helical" evidence="2">
    <location>
        <begin position="153"/>
        <end position="172"/>
    </location>
</feature>
<feature type="region of interest" description="Disordered" evidence="1">
    <location>
        <begin position="354"/>
        <end position="409"/>
    </location>
</feature>
<feature type="region of interest" description="Disordered" evidence="1">
    <location>
        <begin position="684"/>
        <end position="707"/>
    </location>
</feature>
<protein>
    <submittedName>
        <fullName evidence="3">Uncharacterized protein</fullName>
    </submittedName>
</protein>
<feature type="region of interest" description="Disordered" evidence="1">
    <location>
        <begin position="758"/>
        <end position="791"/>
    </location>
</feature>
<gene>
    <name evidence="3" type="ORF">P691DRAFT_803760</name>
</gene>
<feature type="transmembrane region" description="Helical" evidence="2">
    <location>
        <begin position="221"/>
        <end position="243"/>
    </location>
</feature>
<reference evidence="3" key="1">
    <citation type="submission" date="2020-11" db="EMBL/GenBank/DDBJ databases">
        <authorList>
            <consortium name="DOE Joint Genome Institute"/>
            <person name="Ahrendt S."/>
            <person name="Riley R."/>
            <person name="Andreopoulos W."/>
            <person name="Labutti K."/>
            <person name="Pangilinan J."/>
            <person name="Ruiz-Duenas F.J."/>
            <person name="Barrasa J.M."/>
            <person name="Sanchez-Garcia M."/>
            <person name="Camarero S."/>
            <person name="Miyauchi S."/>
            <person name="Serrano A."/>
            <person name="Linde D."/>
            <person name="Babiker R."/>
            <person name="Drula E."/>
            <person name="Ayuso-Fernandez I."/>
            <person name="Pacheco R."/>
            <person name="Padilla G."/>
            <person name="Ferreira P."/>
            <person name="Barriuso J."/>
            <person name="Kellner H."/>
            <person name="Castanera R."/>
            <person name="Alfaro M."/>
            <person name="Ramirez L."/>
            <person name="Pisabarro A.G."/>
            <person name="Kuo A."/>
            <person name="Tritt A."/>
            <person name="Lipzen A."/>
            <person name="He G."/>
            <person name="Yan M."/>
            <person name="Ng V."/>
            <person name="Cullen D."/>
            <person name="Martin F."/>
            <person name="Rosso M.-N."/>
            <person name="Henrissat B."/>
            <person name="Hibbett D."/>
            <person name="Martinez A.T."/>
            <person name="Grigoriev I.V."/>
        </authorList>
    </citation>
    <scope>NUCLEOTIDE SEQUENCE</scope>
    <source>
        <strain evidence="3">MF-IS2</strain>
    </source>
</reference>
<feature type="region of interest" description="Disordered" evidence="1">
    <location>
        <begin position="499"/>
        <end position="604"/>
    </location>
</feature>
<keyword evidence="4" id="KW-1185">Reference proteome</keyword>
<sequence>MSNGLLLLTLAFDGDSAFEAVLTDIPLFCVGLMAMGVITFIFAMRRANSTALYLCTAALLLFVAAILDLGRLFIRGPTQAAPNVDLNVVSGFIVAREVALGLSYGFLFLFVWMAVARCPDSERRNLARQSSQESNQSQPHSASWARWGFIGTILKWFTLLLVILIPLLQIVWRIVDSQRRYGSIYIAQSTLEVVTSTIFILKVVLNVLVSPSISWWIPLQLYFGLVLGLIIAAAVGVGNLITFAFSEMVLGRFLRAISIYVLLLYNLINTFRRPTAERVPTNDREESIKPEKPKHLIIETADLNPGPIPQKTPSILTIERTIPTPMENPHPLLRVSASSRLSALVKRVEQNETLAELTRTMSKSSRKSPVTPTPPKKPRRPDLRFDIIMPPPHSAENSDSPEEPPTTGISLTYYTMNVEGRDVPNVPIIQDPSISPTKSSIYQSVRPGDVGGTSKTSFIIQPLSRAIPSVNSFDELMRQQNELDKSIANLRLLSVDTSSIKPPAKSAPTLPGSSLAEDSPASAKSRPQSTLRTDSLSQHSEFSLSIFPVPPSRPESVTAERRFSKPMALRKPPQIPVSSLNQAPSTSPIPESPSQTGGTARLTSAGTQYDVTSFIGDLTGNRYTATTGTLPLDALHNQVDNESGTKVDLSGDEATPPGNLANTNLQELGLKPMLLPSVASERKPIPPLRARPARDTTQPSPFVGPRDSSSVLKPFLLGTSITSIPVPLPSNTMVPLGPRRTSRATRIATHKSQISVPLLDTSDVSHVEAPEAFERPRPPPRLAGQPDRPKA</sequence>
<evidence type="ECO:0000313" key="4">
    <source>
        <dbReference type="Proteomes" id="UP000807342"/>
    </source>
</evidence>
<dbReference type="OrthoDB" id="2564696at2759"/>
<feature type="compositionally biased region" description="Polar residues" evidence="1">
    <location>
        <begin position="525"/>
        <end position="543"/>
    </location>
</feature>
<feature type="transmembrane region" description="Helical" evidence="2">
    <location>
        <begin position="51"/>
        <end position="74"/>
    </location>
</feature>
<dbReference type="Proteomes" id="UP000807342">
    <property type="component" value="Unassembled WGS sequence"/>
</dbReference>
<evidence type="ECO:0000313" key="3">
    <source>
        <dbReference type="EMBL" id="KAF9452639.1"/>
    </source>
</evidence>